<sequence>MSPLLLTLLALFCHALAISPIHTKGSKLFTSDGAQFFVKGIAYQLIEDDPLVDNVQCQLDAALMKTLGANSIRVYHVDPTADHDGCMSTFADAGIYTWIDLDTFNSYILWNGNPPQWNQTMYEAYQKVMDTFQKYDNVAGFFVGNEMLTIGSDSVAAPFVKAAARDMKAYRDQKGYRKIPVGYSAADIAALRPNLQNYLACGSNSSEALDFYSLNAYEWCGEASYEVSGYNMLQQNATSYNIPIFFSETGCNTPAPRTFDDQAAILGDEMADTWSGAIIYEWIQEANSYGLISYGAPLDPTATAANAVGGFVRAGTPLPISPDFENLSNHWATLSPTGVSENAYQATEIPPPCPTFTSGLWEVNGNVPLPTIGAKAATYTSALTSATPEAGTGTAAGTGTGTAAASAAASTTASSAAVSRRGAPLGKYPDDRITPYLKGLFPSLKRWIKDHRETWFYIRGLLIPIVLAAIVL</sequence>
<protein>
    <recommendedName>
        <fullName evidence="5">1,3-beta-glucanosyltransferase</fullName>
        <ecNumber evidence="5">2.4.1.-</ecNumber>
    </recommendedName>
</protein>
<evidence type="ECO:0000313" key="7">
    <source>
        <dbReference type="Proteomes" id="UP001271007"/>
    </source>
</evidence>
<dbReference type="Gene3D" id="3.20.20.80">
    <property type="entry name" value="Glycosidases"/>
    <property type="match status" value="1"/>
</dbReference>
<keyword evidence="3 5" id="KW-0732">Signal</keyword>
<dbReference type="GO" id="GO:0071970">
    <property type="term" value="P:fungal-type cell wall (1-&gt;3)-beta-D-glucan biosynthetic process"/>
    <property type="evidence" value="ECO:0007669"/>
    <property type="project" value="TreeGrafter"/>
</dbReference>
<dbReference type="PANTHER" id="PTHR31468:SF8">
    <property type="entry name" value="1,3-BETA-GLUCANOSYLTRANSFERASE GAS2"/>
    <property type="match status" value="1"/>
</dbReference>
<dbReference type="EC" id="2.4.1.-" evidence="5"/>
<comment type="caution">
    <text evidence="6">The sequence shown here is derived from an EMBL/GenBank/DDBJ whole genome shotgun (WGS) entry which is preliminary data.</text>
</comment>
<reference evidence="6" key="1">
    <citation type="submission" date="2023-04" db="EMBL/GenBank/DDBJ databases">
        <title>Black Yeasts Isolated from many extreme environments.</title>
        <authorList>
            <person name="Coleine C."/>
            <person name="Stajich J.E."/>
            <person name="Selbmann L."/>
        </authorList>
    </citation>
    <scope>NUCLEOTIDE SEQUENCE</scope>
    <source>
        <strain evidence="6">CCFEE 5312</strain>
    </source>
</reference>
<evidence type="ECO:0000313" key="6">
    <source>
        <dbReference type="EMBL" id="KAK3056732.1"/>
    </source>
</evidence>
<dbReference type="Proteomes" id="UP001271007">
    <property type="component" value="Unassembled WGS sequence"/>
</dbReference>
<keyword evidence="4" id="KW-0325">Glycoprotein</keyword>
<evidence type="ECO:0000256" key="3">
    <source>
        <dbReference type="ARBA" id="ARBA00022729"/>
    </source>
</evidence>
<dbReference type="InterPro" id="IPR004886">
    <property type="entry name" value="Glucanosyltransferase"/>
</dbReference>
<keyword evidence="5" id="KW-0449">Lipoprotein</keyword>
<name>A0AAJ0GFU6_9PEZI</name>
<comment type="subcellular location">
    <subcellularLocation>
        <location evidence="1 5">Cell membrane</location>
        <topology evidence="1 5">Lipid-anchor</topology>
        <topology evidence="1 5">GPI-anchor</topology>
    </subcellularLocation>
</comment>
<dbReference type="EMBL" id="JAWDJX010000005">
    <property type="protein sequence ID" value="KAK3056732.1"/>
    <property type="molecule type" value="Genomic_DNA"/>
</dbReference>
<keyword evidence="5" id="KW-0336">GPI-anchor</keyword>
<comment type="function">
    <text evidence="5">Splits internally a 1,3-beta-glucan molecule and transfers the newly generated reducing end (the donor) to the non-reducing end of another 1,3-beta-glucan molecule (the acceptor) forming a 1,3-beta linkage, resulting in the elongation of 1,3-beta-glucan chains in the cell wall.</text>
</comment>
<dbReference type="SUPFAM" id="SSF51445">
    <property type="entry name" value="(Trans)glycosidases"/>
    <property type="match status" value="1"/>
</dbReference>
<evidence type="ECO:0000256" key="5">
    <source>
        <dbReference type="RuleBase" id="RU361209"/>
    </source>
</evidence>
<proteinExistence type="inferred from homology"/>
<keyword evidence="5" id="KW-0808">Transferase</keyword>
<accession>A0AAJ0GFU6</accession>
<dbReference type="GO" id="GO:0098552">
    <property type="term" value="C:side of membrane"/>
    <property type="evidence" value="ECO:0007669"/>
    <property type="project" value="UniProtKB-KW"/>
</dbReference>
<organism evidence="6 7">
    <name type="scientific">Extremus antarcticus</name>
    <dbReference type="NCBI Taxonomy" id="702011"/>
    <lineage>
        <taxon>Eukaryota</taxon>
        <taxon>Fungi</taxon>
        <taxon>Dikarya</taxon>
        <taxon>Ascomycota</taxon>
        <taxon>Pezizomycotina</taxon>
        <taxon>Dothideomycetes</taxon>
        <taxon>Dothideomycetidae</taxon>
        <taxon>Mycosphaerellales</taxon>
        <taxon>Extremaceae</taxon>
        <taxon>Extremus</taxon>
    </lineage>
</organism>
<evidence type="ECO:0000256" key="2">
    <source>
        <dbReference type="ARBA" id="ARBA00007528"/>
    </source>
</evidence>
<feature type="signal peptide" evidence="5">
    <location>
        <begin position="1"/>
        <end position="17"/>
    </location>
</feature>
<dbReference type="GO" id="GO:0042124">
    <property type="term" value="F:1,3-beta-glucanosyltransferase activity"/>
    <property type="evidence" value="ECO:0007669"/>
    <property type="project" value="TreeGrafter"/>
</dbReference>
<dbReference type="Pfam" id="PF03198">
    <property type="entry name" value="Glyco_hydro_72"/>
    <property type="match status" value="1"/>
</dbReference>
<gene>
    <name evidence="6" type="ORF">LTR09_002525</name>
</gene>
<evidence type="ECO:0000256" key="1">
    <source>
        <dbReference type="ARBA" id="ARBA00004609"/>
    </source>
</evidence>
<evidence type="ECO:0000256" key="4">
    <source>
        <dbReference type="ARBA" id="ARBA00023180"/>
    </source>
</evidence>
<dbReference type="AlphaFoldDB" id="A0AAJ0GFU6"/>
<dbReference type="PANTHER" id="PTHR31468">
    <property type="entry name" value="1,3-BETA-GLUCANOSYLTRANSFERASE GAS1"/>
    <property type="match status" value="1"/>
</dbReference>
<comment type="similarity">
    <text evidence="2 5">Belongs to the glycosyl hydrolase 72 family.</text>
</comment>
<keyword evidence="5" id="KW-0472">Membrane</keyword>
<keyword evidence="7" id="KW-1185">Reference proteome</keyword>
<dbReference type="GO" id="GO:0005886">
    <property type="term" value="C:plasma membrane"/>
    <property type="evidence" value="ECO:0007669"/>
    <property type="project" value="UniProtKB-SubCell"/>
</dbReference>
<dbReference type="GO" id="GO:0031505">
    <property type="term" value="P:fungal-type cell wall organization"/>
    <property type="evidence" value="ECO:0007669"/>
    <property type="project" value="TreeGrafter"/>
</dbReference>
<feature type="chain" id="PRO_5042318338" description="1,3-beta-glucanosyltransferase" evidence="5">
    <location>
        <begin position="18"/>
        <end position="472"/>
    </location>
</feature>
<dbReference type="InterPro" id="IPR017853">
    <property type="entry name" value="GH"/>
</dbReference>